<keyword evidence="2" id="KW-1185">Reference proteome</keyword>
<gene>
    <name evidence="1" type="ORF">BJ981_000597</name>
</gene>
<evidence type="ECO:0000313" key="2">
    <source>
        <dbReference type="Proteomes" id="UP000588112"/>
    </source>
</evidence>
<name>A0A7W8Z0H2_9ACTN</name>
<sequence>MADSARERRRIIDAFVDEAFAGVEPDAPGARIAEGMRVLPDEPDELGPEKARAWEELAGLVADDGFRRRVRQMAVEGAKGGDGEGYDAQPVIEHAGGAVAAGVAPGSPEGQEILAKLIPAGTPAAERERVATRVEIFTDRRVERFWELMGVLNDRPPFPSGVPAFEWFAAALRAR</sequence>
<dbReference type="RefSeq" id="WP_184608197.1">
    <property type="nucleotide sequence ID" value="NZ_BOOS01000065.1"/>
</dbReference>
<evidence type="ECO:0000313" key="1">
    <source>
        <dbReference type="EMBL" id="MBB5624898.1"/>
    </source>
</evidence>
<protein>
    <submittedName>
        <fullName evidence="1">Uncharacterized protein</fullName>
    </submittedName>
</protein>
<accession>A0A7W8Z0H2</accession>
<comment type="caution">
    <text evidence="1">The sequence shown here is derived from an EMBL/GenBank/DDBJ whole genome shotgun (WGS) entry which is preliminary data.</text>
</comment>
<dbReference type="AlphaFoldDB" id="A0A7W8Z0H2"/>
<dbReference type="Proteomes" id="UP000588112">
    <property type="component" value="Unassembled WGS sequence"/>
</dbReference>
<proteinExistence type="predicted"/>
<reference evidence="1 2" key="1">
    <citation type="submission" date="2020-08" db="EMBL/GenBank/DDBJ databases">
        <title>Sequencing the genomes of 1000 actinobacteria strains.</title>
        <authorList>
            <person name="Klenk H.-P."/>
        </authorList>
    </citation>
    <scope>NUCLEOTIDE SEQUENCE [LARGE SCALE GENOMIC DNA]</scope>
    <source>
        <strain evidence="1 2">DSM 45790</strain>
    </source>
</reference>
<organism evidence="1 2">
    <name type="scientific">Sphaerisporangium krabiense</name>
    <dbReference type="NCBI Taxonomy" id="763782"/>
    <lineage>
        <taxon>Bacteria</taxon>
        <taxon>Bacillati</taxon>
        <taxon>Actinomycetota</taxon>
        <taxon>Actinomycetes</taxon>
        <taxon>Streptosporangiales</taxon>
        <taxon>Streptosporangiaceae</taxon>
        <taxon>Sphaerisporangium</taxon>
    </lineage>
</organism>
<dbReference type="EMBL" id="JACHBR010000001">
    <property type="protein sequence ID" value="MBB5624898.1"/>
    <property type="molecule type" value="Genomic_DNA"/>
</dbReference>